<organism evidence="1 2">
    <name type="scientific">Dendrobium chrysotoxum</name>
    <name type="common">Orchid</name>
    <dbReference type="NCBI Taxonomy" id="161865"/>
    <lineage>
        <taxon>Eukaryota</taxon>
        <taxon>Viridiplantae</taxon>
        <taxon>Streptophyta</taxon>
        <taxon>Embryophyta</taxon>
        <taxon>Tracheophyta</taxon>
        <taxon>Spermatophyta</taxon>
        <taxon>Magnoliopsida</taxon>
        <taxon>Liliopsida</taxon>
        <taxon>Asparagales</taxon>
        <taxon>Orchidaceae</taxon>
        <taxon>Epidendroideae</taxon>
        <taxon>Malaxideae</taxon>
        <taxon>Dendrobiinae</taxon>
        <taxon>Dendrobium</taxon>
    </lineage>
</organism>
<evidence type="ECO:0000313" key="1">
    <source>
        <dbReference type="EMBL" id="KAH0461122.1"/>
    </source>
</evidence>
<keyword evidence="2" id="KW-1185">Reference proteome</keyword>
<name>A0AAV7GYN0_DENCH</name>
<dbReference type="EMBL" id="JAGFBR010000009">
    <property type="protein sequence ID" value="KAH0461122.1"/>
    <property type="molecule type" value="Genomic_DNA"/>
</dbReference>
<accession>A0AAV7GYN0</accession>
<reference evidence="1 2" key="1">
    <citation type="journal article" date="2021" name="Hortic Res">
        <title>Chromosome-scale assembly of the Dendrobium chrysotoxum genome enhances the understanding of orchid evolution.</title>
        <authorList>
            <person name="Zhang Y."/>
            <person name="Zhang G.Q."/>
            <person name="Zhang D."/>
            <person name="Liu X.D."/>
            <person name="Xu X.Y."/>
            <person name="Sun W.H."/>
            <person name="Yu X."/>
            <person name="Zhu X."/>
            <person name="Wang Z.W."/>
            <person name="Zhao X."/>
            <person name="Zhong W.Y."/>
            <person name="Chen H."/>
            <person name="Yin W.L."/>
            <person name="Huang T."/>
            <person name="Niu S.C."/>
            <person name="Liu Z.J."/>
        </authorList>
    </citation>
    <scope>NUCLEOTIDE SEQUENCE [LARGE SCALE GENOMIC DNA]</scope>
    <source>
        <strain evidence="1">Lindl</strain>
    </source>
</reference>
<proteinExistence type="predicted"/>
<dbReference type="Proteomes" id="UP000775213">
    <property type="component" value="Unassembled WGS sequence"/>
</dbReference>
<dbReference type="AlphaFoldDB" id="A0AAV7GYN0"/>
<gene>
    <name evidence="1" type="ORF">IEQ34_008697</name>
</gene>
<protein>
    <submittedName>
        <fullName evidence="1">Uncharacterized protein</fullName>
    </submittedName>
</protein>
<evidence type="ECO:0000313" key="2">
    <source>
        <dbReference type="Proteomes" id="UP000775213"/>
    </source>
</evidence>
<sequence>MKIWSYKCSEDLKYCGNIKKLFAFSAFFQQAIMAPGCCVVAVQGVPDVPFAVQGDPDGGLLSNFAPNSSFHCLKASGSRRLLSNTFRRRKTAIQEFQTAVFYVWKFPEMIWKENEASFAIWKPPAALTTATNSPELKEEKVEATNSADF</sequence>
<comment type="caution">
    <text evidence="1">The sequence shown here is derived from an EMBL/GenBank/DDBJ whole genome shotgun (WGS) entry which is preliminary data.</text>
</comment>